<evidence type="ECO:0000256" key="1">
    <source>
        <dbReference type="SAM" id="Phobius"/>
    </source>
</evidence>
<sequence>MECSKALKIAWFFYSALALSGIVITVVLPADFILNNTPTCYSIKQSGHECFMCGSTRSFILLSRGKFMDAFISNKLGAILFFLIIVNSIIAAFHIVKFKSHEKTN</sequence>
<dbReference type="EMBL" id="NOXV01000291">
    <property type="protein sequence ID" value="OYQ34707.1"/>
    <property type="molecule type" value="Genomic_DNA"/>
</dbReference>
<evidence type="ECO:0008006" key="4">
    <source>
        <dbReference type="Google" id="ProtNLM"/>
    </source>
</evidence>
<name>A0A255YZP2_9FLAO</name>
<feature type="transmembrane region" description="Helical" evidence="1">
    <location>
        <begin position="12"/>
        <end position="34"/>
    </location>
</feature>
<feature type="transmembrane region" description="Helical" evidence="1">
    <location>
        <begin position="76"/>
        <end position="96"/>
    </location>
</feature>
<dbReference type="AlphaFoldDB" id="A0A255YZP2"/>
<protein>
    <recommendedName>
        <fullName evidence="4">DUF2752 domain-containing protein</fullName>
    </recommendedName>
</protein>
<gene>
    <name evidence="2" type="ORF">CHU92_11470</name>
</gene>
<keyword evidence="1" id="KW-0472">Membrane</keyword>
<evidence type="ECO:0000313" key="2">
    <source>
        <dbReference type="EMBL" id="OYQ34707.1"/>
    </source>
</evidence>
<keyword evidence="3" id="KW-1185">Reference proteome</keyword>
<evidence type="ECO:0000313" key="3">
    <source>
        <dbReference type="Proteomes" id="UP000216605"/>
    </source>
</evidence>
<reference evidence="2 3" key="1">
    <citation type="submission" date="2017-07" db="EMBL/GenBank/DDBJ databases">
        <title>Flavobacterium cyanobacteriorum sp. nov., isolated from cyanobacterial aggregates in a eutrophic lake.</title>
        <authorList>
            <person name="Cai H."/>
        </authorList>
    </citation>
    <scope>NUCLEOTIDE SEQUENCE [LARGE SCALE GENOMIC DNA]</scope>
    <source>
        <strain evidence="2 3">TH021</strain>
    </source>
</reference>
<dbReference type="OrthoDB" id="9815897at2"/>
<dbReference type="RefSeq" id="WP_094415690.1">
    <property type="nucleotide sequence ID" value="NZ_NOXV01000291.1"/>
</dbReference>
<comment type="caution">
    <text evidence="2">The sequence shown here is derived from an EMBL/GenBank/DDBJ whole genome shotgun (WGS) entry which is preliminary data.</text>
</comment>
<keyword evidence="1" id="KW-0812">Transmembrane</keyword>
<keyword evidence="1" id="KW-1133">Transmembrane helix</keyword>
<dbReference type="Pfam" id="PF10825">
    <property type="entry name" value="DUF2752"/>
    <property type="match status" value="1"/>
</dbReference>
<organism evidence="2 3">
    <name type="scientific">Flavobacterium cyanobacteriorum</name>
    <dbReference type="NCBI Taxonomy" id="2022802"/>
    <lineage>
        <taxon>Bacteria</taxon>
        <taxon>Pseudomonadati</taxon>
        <taxon>Bacteroidota</taxon>
        <taxon>Flavobacteriia</taxon>
        <taxon>Flavobacteriales</taxon>
        <taxon>Flavobacteriaceae</taxon>
        <taxon>Flavobacterium</taxon>
    </lineage>
</organism>
<dbReference type="InterPro" id="IPR021215">
    <property type="entry name" value="DUF2752"/>
</dbReference>
<dbReference type="Proteomes" id="UP000216605">
    <property type="component" value="Unassembled WGS sequence"/>
</dbReference>
<accession>A0A255YZP2</accession>
<proteinExistence type="predicted"/>